<sequence>MNANDKTEKVLREIHIMLSKAEPYKPEPSRVIINKQQMIDLLAELNKCIYAMQDEYELTEQSRNHAEREFRKKGDQIVWDASRKAEDVYAASVIYTDEALSRVRDIINDTNESLEKLCKNMKDKIAEQEKIVKTNQYELKGQLQDLSDTEKYLKIIDDRNKEIERQKNAGKPVEERTIDKEEKSIYANRQTEIKVNMDYIRKLGLAEGEDLGDGVVGEVKLADDTPDVGSNHSNDKDEAKAAGSKSSVDEDYKAISRKAGNPPVINTMEGKELTAGIHRMWQSITGNKGK</sequence>
<dbReference type="AlphaFoldDB" id="A0A0M6WWF1"/>
<organism evidence="3 4">
    <name type="scientific">Agathobacter rectalis</name>
    <dbReference type="NCBI Taxonomy" id="39491"/>
    <lineage>
        <taxon>Bacteria</taxon>
        <taxon>Bacillati</taxon>
        <taxon>Bacillota</taxon>
        <taxon>Clostridia</taxon>
        <taxon>Lachnospirales</taxon>
        <taxon>Lachnospiraceae</taxon>
        <taxon>Agathobacter</taxon>
    </lineage>
</organism>
<keyword evidence="4" id="KW-1185">Reference proteome</keyword>
<reference evidence="4" key="1">
    <citation type="submission" date="2015-05" db="EMBL/GenBank/DDBJ databases">
        <authorList>
            <consortium name="Pathogen Informatics"/>
        </authorList>
    </citation>
    <scope>NUCLEOTIDE SEQUENCE [LARGE SCALE GENOMIC DNA]</scope>
    <source>
        <strain evidence="4">T1-815</strain>
    </source>
</reference>
<feature type="coiled-coil region" evidence="1">
    <location>
        <begin position="104"/>
        <end position="131"/>
    </location>
</feature>
<evidence type="ECO:0000313" key="3">
    <source>
        <dbReference type="EMBL" id="CRL41935.1"/>
    </source>
</evidence>
<dbReference type="EMBL" id="CVRQ01000058">
    <property type="protein sequence ID" value="CRL41935.1"/>
    <property type="molecule type" value="Genomic_DNA"/>
</dbReference>
<name>A0A0M6WWF1_9FIRM</name>
<feature type="region of interest" description="Disordered" evidence="2">
    <location>
        <begin position="222"/>
        <end position="267"/>
    </location>
</feature>
<gene>
    <name evidence="3" type="ORF">T1815_00131</name>
</gene>
<protein>
    <submittedName>
        <fullName evidence="3">Uncharacterized protein</fullName>
    </submittedName>
</protein>
<accession>A0A0M6WWF1</accession>
<evidence type="ECO:0000256" key="1">
    <source>
        <dbReference type="SAM" id="Coils"/>
    </source>
</evidence>
<dbReference type="Proteomes" id="UP000049472">
    <property type="component" value="Unassembled WGS sequence"/>
</dbReference>
<keyword evidence="1" id="KW-0175">Coiled coil</keyword>
<dbReference type="RefSeq" id="WP_055062706.1">
    <property type="nucleotide sequence ID" value="NZ_CVRQ01000058.1"/>
</dbReference>
<evidence type="ECO:0000313" key="4">
    <source>
        <dbReference type="Proteomes" id="UP000049472"/>
    </source>
</evidence>
<proteinExistence type="predicted"/>
<evidence type="ECO:0000256" key="2">
    <source>
        <dbReference type="SAM" id="MobiDB-lite"/>
    </source>
</evidence>